<dbReference type="InterPro" id="IPR023833">
    <property type="entry name" value="Signal_pept_SipW-depend-type"/>
</dbReference>
<dbReference type="NCBIfam" id="TIGR04088">
    <property type="entry name" value="cognate_SipW"/>
    <property type="match status" value="1"/>
</dbReference>
<dbReference type="EMBL" id="JBHTCS010000002">
    <property type="protein sequence ID" value="MFC7446755.1"/>
    <property type="molecule type" value="Genomic_DNA"/>
</dbReference>
<keyword evidence="1" id="KW-0732">Signal</keyword>
<keyword evidence="3" id="KW-1185">Reference proteome</keyword>
<dbReference type="InterPro" id="IPR024006">
    <property type="entry name" value="Alt_signal_exp_actinobact"/>
</dbReference>
<protein>
    <submittedName>
        <fullName evidence="2">Alternate-type signal peptide domain-containing protein</fullName>
    </submittedName>
</protein>
<feature type="chain" id="PRO_5046753985" evidence="1">
    <location>
        <begin position="27"/>
        <end position="173"/>
    </location>
</feature>
<evidence type="ECO:0000256" key="1">
    <source>
        <dbReference type="SAM" id="SignalP"/>
    </source>
</evidence>
<dbReference type="NCBIfam" id="TIGR04089">
    <property type="entry name" value="exp_by_SipW_III"/>
    <property type="match status" value="1"/>
</dbReference>
<gene>
    <name evidence="2" type="ORF">ACFQS9_02515</name>
</gene>
<dbReference type="Proteomes" id="UP001596484">
    <property type="component" value="Unassembled WGS sequence"/>
</dbReference>
<organism evidence="2 3">
    <name type="scientific">Rhodococcus daqingensis</name>
    <dbReference type="NCBI Taxonomy" id="2479363"/>
    <lineage>
        <taxon>Bacteria</taxon>
        <taxon>Bacillati</taxon>
        <taxon>Actinomycetota</taxon>
        <taxon>Actinomycetes</taxon>
        <taxon>Mycobacteriales</taxon>
        <taxon>Nocardiaceae</taxon>
        <taxon>Rhodococcus</taxon>
    </lineage>
</organism>
<name>A0ABW2RSP3_9NOCA</name>
<evidence type="ECO:0000313" key="2">
    <source>
        <dbReference type="EMBL" id="MFC7446755.1"/>
    </source>
</evidence>
<evidence type="ECO:0000313" key="3">
    <source>
        <dbReference type="Proteomes" id="UP001596484"/>
    </source>
</evidence>
<accession>A0ABW2RSP3</accession>
<reference evidence="3" key="1">
    <citation type="journal article" date="2019" name="Int. J. Syst. Evol. Microbiol.">
        <title>The Global Catalogue of Microorganisms (GCM) 10K type strain sequencing project: providing services to taxonomists for standard genome sequencing and annotation.</title>
        <authorList>
            <consortium name="The Broad Institute Genomics Platform"/>
            <consortium name="The Broad Institute Genome Sequencing Center for Infectious Disease"/>
            <person name="Wu L."/>
            <person name="Ma J."/>
        </authorList>
    </citation>
    <scope>NUCLEOTIDE SEQUENCE [LARGE SCALE GENOMIC DNA]</scope>
    <source>
        <strain evidence="3">ICMP 19430</strain>
    </source>
</reference>
<feature type="signal peptide" evidence="1">
    <location>
        <begin position="1"/>
        <end position="26"/>
    </location>
</feature>
<dbReference type="RefSeq" id="WP_378401221.1">
    <property type="nucleotide sequence ID" value="NZ_JBHTCS010000002.1"/>
</dbReference>
<proteinExistence type="predicted"/>
<comment type="caution">
    <text evidence="2">The sequence shown here is derived from an EMBL/GenBank/DDBJ whole genome shotgun (WGS) entry which is preliminary data.</text>
</comment>
<sequence length="173" mass="17014">MNKQTKGAIAAGAAALLLAGGAGTMAAWNSSQTVGGGAVNSGTLSLTQTGSTGWTEGDGTAIADIAQFKAVPGDVVVYNASFTVGAKGKNLTATLTADPATITGGAELLAALDQETEASIGSTPLAGGTITSANDGNTVNVKVKFTFDDTTTGTTAQGQTVNLSNFAVKLQQN</sequence>